<dbReference type="GO" id="GO:0045881">
    <property type="term" value="P:positive regulation of sporulation resulting in formation of a cellular spore"/>
    <property type="evidence" value="ECO:0007669"/>
    <property type="project" value="InterPro"/>
</dbReference>
<feature type="transmembrane region" description="Helical" evidence="1">
    <location>
        <begin position="166"/>
        <end position="185"/>
    </location>
</feature>
<feature type="transmembrane region" description="Helical" evidence="1">
    <location>
        <begin position="141"/>
        <end position="160"/>
    </location>
</feature>
<dbReference type="Proteomes" id="UP000076927">
    <property type="component" value="Chromosome"/>
</dbReference>
<dbReference type="Pfam" id="PF14089">
    <property type="entry name" value="KbaA"/>
    <property type="match status" value="1"/>
</dbReference>
<dbReference type="STRING" id="1178515.SY83_11600"/>
<evidence type="ECO:0000313" key="3">
    <source>
        <dbReference type="Proteomes" id="UP000076927"/>
    </source>
</evidence>
<feature type="transmembrane region" description="Helical" evidence="1">
    <location>
        <begin position="48"/>
        <end position="69"/>
    </location>
</feature>
<organism evidence="2 3">
    <name type="scientific">Paenibacillus swuensis</name>
    <dbReference type="NCBI Taxonomy" id="1178515"/>
    <lineage>
        <taxon>Bacteria</taxon>
        <taxon>Bacillati</taxon>
        <taxon>Bacillota</taxon>
        <taxon>Bacilli</taxon>
        <taxon>Bacillales</taxon>
        <taxon>Paenibacillaceae</taxon>
        <taxon>Paenibacillus</taxon>
    </lineage>
</organism>
<feature type="transmembrane region" description="Helical" evidence="1">
    <location>
        <begin position="7"/>
        <end position="28"/>
    </location>
</feature>
<keyword evidence="1" id="KW-0472">Membrane</keyword>
<dbReference type="KEGG" id="pswu:SY83_11600"/>
<protein>
    <recommendedName>
        <fullName evidence="4">KinB signaling pathway activation protein</fullName>
    </recommendedName>
</protein>
<feature type="transmembrane region" description="Helical" evidence="1">
    <location>
        <begin position="81"/>
        <end position="100"/>
    </location>
</feature>
<dbReference type="PATRIC" id="fig|1178515.4.peg.2328"/>
<name>A0A172TID3_9BACL</name>
<accession>A0A172TID3</accession>
<keyword evidence="3" id="KW-1185">Reference proteome</keyword>
<reference evidence="2 3" key="1">
    <citation type="submission" date="2015-01" db="EMBL/GenBank/DDBJ databases">
        <title>Paenibacillus swuensis/DY6/whole genome sequencing.</title>
        <authorList>
            <person name="Kim M.K."/>
            <person name="Srinivasan S."/>
            <person name="Lee J.-J."/>
        </authorList>
    </citation>
    <scope>NUCLEOTIDE SEQUENCE [LARGE SCALE GENOMIC DNA]</scope>
    <source>
        <strain evidence="2 3">DY6</strain>
    </source>
</reference>
<proteinExistence type="predicted"/>
<feature type="transmembrane region" description="Helical" evidence="1">
    <location>
        <begin position="112"/>
        <end position="134"/>
    </location>
</feature>
<dbReference type="AlphaFoldDB" id="A0A172TID3"/>
<dbReference type="RefSeq" id="WP_068606660.1">
    <property type="nucleotide sequence ID" value="NZ_CP011388.1"/>
</dbReference>
<evidence type="ECO:0008006" key="4">
    <source>
        <dbReference type="Google" id="ProtNLM"/>
    </source>
</evidence>
<dbReference type="SMART" id="SM01251">
    <property type="entry name" value="KbaA"/>
    <property type="match status" value="1"/>
</dbReference>
<dbReference type="InterPro" id="IPR024164">
    <property type="entry name" value="KinB-signalling_activ"/>
</dbReference>
<sequence length="196" mass="21799">MNLKKWFYLFWTTLLTGGISAVIIGMVLRFTDKDIAVAGLGDISFNFLTMFLGGLMFGAVSQMAFFAYLTVNYIFKGVFRSYWTLVQVGIIIITLFEAAYLRILYDQSGDEILSAVTVSVLVLLGALAVTLWKVRLTNKSAFIPTLLWMTAGTILASIPGLQQHTAVAILFTLVPIFCCNAWQILQLHRILNTPKS</sequence>
<keyword evidence="1" id="KW-0812">Transmembrane</keyword>
<dbReference type="EMBL" id="CP011388">
    <property type="protein sequence ID" value="ANE46819.1"/>
    <property type="molecule type" value="Genomic_DNA"/>
</dbReference>
<evidence type="ECO:0000256" key="1">
    <source>
        <dbReference type="SAM" id="Phobius"/>
    </source>
</evidence>
<gene>
    <name evidence="2" type="ORF">SY83_11600</name>
</gene>
<dbReference type="OrthoDB" id="2374256at2"/>
<evidence type="ECO:0000313" key="2">
    <source>
        <dbReference type="EMBL" id="ANE46819.1"/>
    </source>
</evidence>
<keyword evidence="1" id="KW-1133">Transmembrane helix</keyword>